<dbReference type="EMBL" id="CP081495">
    <property type="protein sequence ID" value="UYW00651.1"/>
    <property type="molecule type" value="Genomic_DNA"/>
</dbReference>
<keyword evidence="2" id="KW-1185">Reference proteome</keyword>
<keyword evidence="1" id="KW-0131">Cell cycle</keyword>
<gene>
    <name evidence="1" type="ORF">K5I29_08890</name>
</gene>
<dbReference type="GO" id="GO:0051301">
    <property type="term" value="P:cell division"/>
    <property type="evidence" value="ECO:0007669"/>
    <property type="project" value="UniProtKB-KW"/>
</dbReference>
<dbReference type="Proteomes" id="UP001163328">
    <property type="component" value="Chromosome"/>
</dbReference>
<dbReference type="RefSeq" id="WP_264432624.1">
    <property type="nucleotide sequence ID" value="NZ_CP081495.1"/>
</dbReference>
<organism evidence="1 2">
    <name type="scientific">Flavobacterium agricola</name>
    <dbReference type="NCBI Taxonomy" id="2870839"/>
    <lineage>
        <taxon>Bacteria</taxon>
        <taxon>Pseudomonadati</taxon>
        <taxon>Bacteroidota</taxon>
        <taxon>Flavobacteriia</taxon>
        <taxon>Flavobacteriales</taxon>
        <taxon>Flavobacteriaceae</taxon>
        <taxon>Flavobacterium</taxon>
    </lineage>
</organism>
<sequence length="241" mass="27912">MLKKIKWIDVRLILLFGVIYFLYSFSADKNASRRELQTRIDFVGEDNVYITESEVNKIIHENLSFKSNLDKNYKALHELENVLQNNDKIETVHVYKTIEGILVAQILQKEPVGRVFANGDSFYLDRNGNTMNTTSNYAARVPIVTGEINETTLKDVNFLLQKIHSDDFLKKSIIGVKIFPSRSVILTDRNFDFQIIFGNVTEVDKKFNNYKAFIQHTLQDSIVNNYKEVNLKFTQQVVCSK</sequence>
<reference evidence="1" key="1">
    <citation type="submission" date="2021-08" db="EMBL/GenBank/DDBJ databases">
        <title>Flavobacterium sp. strain CC-SYL302.</title>
        <authorList>
            <person name="Lin S.-Y."/>
            <person name="Lee T.-H."/>
            <person name="Young C.-C."/>
        </authorList>
    </citation>
    <scope>NUCLEOTIDE SEQUENCE</scope>
    <source>
        <strain evidence="1">CC-SYL302</strain>
    </source>
</reference>
<proteinExistence type="predicted"/>
<keyword evidence="1" id="KW-0132">Cell division</keyword>
<evidence type="ECO:0000313" key="2">
    <source>
        <dbReference type="Proteomes" id="UP001163328"/>
    </source>
</evidence>
<accession>A0ABY6M0L0</accession>
<name>A0ABY6M0L0_9FLAO</name>
<evidence type="ECO:0000313" key="1">
    <source>
        <dbReference type="EMBL" id="UYW00651.1"/>
    </source>
</evidence>
<protein>
    <submittedName>
        <fullName evidence="1">Cell division protein FtsQ</fullName>
    </submittedName>
</protein>